<dbReference type="PANTHER" id="PTHR36113:SF6">
    <property type="entry name" value="FOSFOMYCIN RESISTANCE PROTEIN FOSX"/>
    <property type="match status" value="1"/>
</dbReference>
<dbReference type="Gene3D" id="3.10.180.10">
    <property type="entry name" value="2,3-Dihydroxybiphenyl 1,2-Dioxygenase, domain 1"/>
    <property type="match status" value="1"/>
</dbReference>
<feature type="region of interest" description="Disordered" evidence="2">
    <location>
        <begin position="139"/>
        <end position="162"/>
    </location>
</feature>
<dbReference type="AlphaFoldDB" id="A0A2S6NHF6"/>
<accession>A0A2S6NHF6</accession>
<gene>
    <name evidence="4" type="ORF">CCS01_12640</name>
</gene>
<evidence type="ECO:0000259" key="3">
    <source>
        <dbReference type="PROSITE" id="PS51819"/>
    </source>
</evidence>
<sequence>MIEVNGIAHVILTVSQWEKAHAFYSELLPFLGMTKVYDGNNFLYHVGGRTAIGIQRCAPEHAAERFVPNRIGLHHVCLRARSRDDVDAAAGKVRAMGAYIDRGPMAGDFAPGYYYFVFEDPDGIRLEVNFVPGKGLLVSPDNPLSPSADPNWDQNPSPKTGS</sequence>
<proteinExistence type="predicted"/>
<dbReference type="EMBL" id="NHRY01000132">
    <property type="protein sequence ID" value="PPQ34056.1"/>
    <property type="molecule type" value="Genomic_DNA"/>
</dbReference>
<organism evidence="4 5">
    <name type="scientific">Rhodopila globiformis</name>
    <name type="common">Rhodopseudomonas globiformis</name>
    <dbReference type="NCBI Taxonomy" id="1071"/>
    <lineage>
        <taxon>Bacteria</taxon>
        <taxon>Pseudomonadati</taxon>
        <taxon>Pseudomonadota</taxon>
        <taxon>Alphaproteobacteria</taxon>
        <taxon>Acetobacterales</taxon>
        <taxon>Acetobacteraceae</taxon>
        <taxon>Rhodopila</taxon>
    </lineage>
</organism>
<comment type="caution">
    <text evidence="4">The sequence shown here is derived from an EMBL/GenBank/DDBJ whole genome shotgun (WGS) entry which is preliminary data.</text>
</comment>
<dbReference type="InterPro" id="IPR051332">
    <property type="entry name" value="Fosfomycin_Res_Enzymes"/>
</dbReference>
<feature type="compositionally biased region" description="Polar residues" evidence="2">
    <location>
        <begin position="152"/>
        <end position="162"/>
    </location>
</feature>
<dbReference type="GO" id="GO:0046872">
    <property type="term" value="F:metal ion binding"/>
    <property type="evidence" value="ECO:0007669"/>
    <property type="project" value="UniProtKB-KW"/>
</dbReference>
<dbReference type="PROSITE" id="PS51819">
    <property type="entry name" value="VOC"/>
    <property type="match status" value="1"/>
</dbReference>
<keyword evidence="5" id="KW-1185">Reference proteome</keyword>
<dbReference type="InterPro" id="IPR037523">
    <property type="entry name" value="VOC_core"/>
</dbReference>
<dbReference type="Pfam" id="PF00903">
    <property type="entry name" value="Glyoxalase"/>
    <property type="match status" value="1"/>
</dbReference>
<evidence type="ECO:0000256" key="1">
    <source>
        <dbReference type="ARBA" id="ARBA00022723"/>
    </source>
</evidence>
<dbReference type="OrthoDB" id="9807407at2"/>
<name>A0A2S6NHF6_RHOGL</name>
<evidence type="ECO:0000313" key="4">
    <source>
        <dbReference type="EMBL" id="PPQ34056.1"/>
    </source>
</evidence>
<dbReference type="InterPro" id="IPR029068">
    <property type="entry name" value="Glyas_Bleomycin-R_OHBP_Dase"/>
</dbReference>
<evidence type="ECO:0000256" key="2">
    <source>
        <dbReference type="SAM" id="MobiDB-lite"/>
    </source>
</evidence>
<dbReference type="InterPro" id="IPR004360">
    <property type="entry name" value="Glyas_Fos-R_dOase_dom"/>
</dbReference>
<dbReference type="PANTHER" id="PTHR36113">
    <property type="entry name" value="LYASE, PUTATIVE-RELATED-RELATED"/>
    <property type="match status" value="1"/>
</dbReference>
<feature type="domain" description="VOC" evidence="3">
    <location>
        <begin position="6"/>
        <end position="131"/>
    </location>
</feature>
<dbReference type="SUPFAM" id="SSF54593">
    <property type="entry name" value="Glyoxalase/Bleomycin resistance protein/Dihydroxybiphenyl dioxygenase"/>
    <property type="match status" value="1"/>
</dbReference>
<evidence type="ECO:0000313" key="5">
    <source>
        <dbReference type="Proteomes" id="UP000239724"/>
    </source>
</evidence>
<protein>
    <recommendedName>
        <fullName evidence="3">VOC domain-containing protein</fullName>
    </recommendedName>
</protein>
<reference evidence="4 5" key="1">
    <citation type="journal article" date="2018" name="Arch. Microbiol.">
        <title>New insights into the metabolic potential of the phototrophic purple bacterium Rhodopila globiformis DSM 161(T) from its draft genome sequence and evidence for a vanadium-dependent nitrogenase.</title>
        <authorList>
            <person name="Imhoff J.F."/>
            <person name="Rahn T."/>
            <person name="Kunzel S."/>
            <person name="Neulinger S.C."/>
        </authorList>
    </citation>
    <scope>NUCLEOTIDE SEQUENCE [LARGE SCALE GENOMIC DNA]</scope>
    <source>
        <strain evidence="4 5">DSM 161</strain>
    </source>
</reference>
<dbReference type="Proteomes" id="UP000239724">
    <property type="component" value="Unassembled WGS sequence"/>
</dbReference>
<keyword evidence="1" id="KW-0479">Metal-binding</keyword>
<dbReference type="RefSeq" id="WP_104519213.1">
    <property type="nucleotide sequence ID" value="NZ_NHRY01000132.1"/>
</dbReference>